<name>A0A9D1CK35_9FIRM</name>
<gene>
    <name evidence="2" type="ORF">IAA66_10975</name>
</gene>
<dbReference type="CDD" id="cd23763">
    <property type="entry name" value="ASKHA_ATPase_ROK"/>
    <property type="match status" value="1"/>
</dbReference>
<evidence type="ECO:0000313" key="2">
    <source>
        <dbReference type="EMBL" id="HIQ64083.1"/>
    </source>
</evidence>
<accession>A0A9D1CK35</accession>
<sequence>MCEVILALDAGGTSIKAGVLRGEEMLAKRTFPFAGEEREAMLAVFRQALAWGRAYAPACLGMACPGPFDFARGVSHMRHKWRGLKDVPLPPVFARELPGVPQRFLHDSTAFLLGEAWQGAAQEMKNPAGVMLGTGFGFAVMADRRVLVDANGTPALVLWNAPFRDGTVEDYVSRRALRDAYGPQAPDVRALAERARGGDARAREVFRRMGEALGQVLTRYLPAGTDGVVLGGQIARSAELFLPWARGPAAVTMARHIGSAALRGAAVFCRGEARAYIKEV</sequence>
<reference evidence="2" key="2">
    <citation type="journal article" date="2021" name="PeerJ">
        <title>Extensive microbial diversity within the chicken gut microbiome revealed by metagenomics and culture.</title>
        <authorList>
            <person name="Gilroy R."/>
            <person name="Ravi A."/>
            <person name="Getino M."/>
            <person name="Pursley I."/>
            <person name="Horton D.L."/>
            <person name="Alikhan N.F."/>
            <person name="Baker D."/>
            <person name="Gharbi K."/>
            <person name="Hall N."/>
            <person name="Watson M."/>
            <person name="Adriaenssens E.M."/>
            <person name="Foster-Nyarko E."/>
            <person name="Jarju S."/>
            <person name="Secka A."/>
            <person name="Antonio M."/>
            <person name="Oren A."/>
            <person name="Chaudhuri R.R."/>
            <person name="La Ragione R."/>
            <person name="Hildebrand F."/>
            <person name="Pallen M.J."/>
        </authorList>
    </citation>
    <scope>NUCLEOTIDE SEQUENCE</scope>
    <source>
        <strain evidence="2">ChiHile30-977</strain>
    </source>
</reference>
<dbReference type="InterPro" id="IPR000600">
    <property type="entry name" value="ROK"/>
</dbReference>
<evidence type="ECO:0000256" key="1">
    <source>
        <dbReference type="ARBA" id="ARBA00006479"/>
    </source>
</evidence>
<protein>
    <submittedName>
        <fullName evidence="2">ROK family protein</fullName>
    </submittedName>
</protein>
<dbReference type="Gene3D" id="3.30.420.40">
    <property type="match status" value="2"/>
</dbReference>
<dbReference type="AlphaFoldDB" id="A0A9D1CK35"/>
<proteinExistence type="inferred from homology"/>
<dbReference type="SUPFAM" id="SSF53067">
    <property type="entry name" value="Actin-like ATPase domain"/>
    <property type="match status" value="1"/>
</dbReference>
<dbReference type="Pfam" id="PF00480">
    <property type="entry name" value="ROK"/>
    <property type="match status" value="1"/>
</dbReference>
<organism evidence="2 3">
    <name type="scientific">Candidatus Avichristensenella intestinipullorum</name>
    <dbReference type="NCBI Taxonomy" id="2840693"/>
    <lineage>
        <taxon>Bacteria</taxon>
        <taxon>Bacillati</taxon>
        <taxon>Bacillota</taxon>
        <taxon>Clostridia</taxon>
        <taxon>Candidatus Avichristensenella</taxon>
    </lineage>
</organism>
<evidence type="ECO:0000313" key="3">
    <source>
        <dbReference type="Proteomes" id="UP000886819"/>
    </source>
</evidence>
<reference evidence="2" key="1">
    <citation type="submission" date="2020-10" db="EMBL/GenBank/DDBJ databases">
        <authorList>
            <person name="Gilroy R."/>
        </authorList>
    </citation>
    <scope>NUCLEOTIDE SEQUENCE</scope>
    <source>
        <strain evidence="2">ChiHile30-977</strain>
    </source>
</reference>
<dbReference type="PANTHER" id="PTHR18964">
    <property type="entry name" value="ROK (REPRESSOR, ORF, KINASE) FAMILY"/>
    <property type="match status" value="1"/>
</dbReference>
<comment type="caution">
    <text evidence="2">The sequence shown here is derived from an EMBL/GenBank/DDBJ whole genome shotgun (WGS) entry which is preliminary data.</text>
</comment>
<dbReference type="EMBL" id="DVFI01000151">
    <property type="protein sequence ID" value="HIQ64083.1"/>
    <property type="molecule type" value="Genomic_DNA"/>
</dbReference>
<comment type="similarity">
    <text evidence="1">Belongs to the ROK (NagC/XylR) family.</text>
</comment>
<dbReference type="PANTHER" id="PTHR18964:SF149">
    <property type="entry name" value="BIFUNCTIONAL UDP-N-ACETYLGLUCOSAMINE 2-EPIMERASE_N-ACETYLMANNOSAMINE KINASE"/>
    <property type="match status" value="1"/>
</dbReference>
<dbReference type="InterPro" id="IPR043129">
    <property type="entry name" value="ATPase_NBD"/>
</dbReference>
<dbReference type="Proteomes" id="UP000886819">
    <property type="component" value="Unassembled WGS sequence"/>
</dbReference>